<evidence type="ECO:0000256" key="2">
    <source>
        <dbReference type="ARBA" id="ARBA00022448"/>
    </source>
</evidence>
<evidence type="ECO:0000256" key="3">
    <source>
        <dbReference type="ARBA" id="ARBA00022475"/>
    </source>
</evidence>
<reference evidence="10" key="2">
    <citation type="submission" date="2023-07" db="EMBL/GenBank/DDBJ databases">
        <title>Duganella aceri sp. nov., isolated from tree sap.</title>
        <authorList>
            <person name="Kim I.S."/>
        </authorList>
    </citation>
    <scope>NUCLEOTIDE SEQUENCE [LARGE SCALE GENOMIC DNA]</scope>
    <source>
        <strain evidence="10">SAP-35</strain>
    </source>
</reference>
<name>A0ABX0FMT2_9BURK</name>
<feature type="transmembrane region" description="Helical" evidence="7">
    <location>
        <begin position="233"/>
        <end position="252"/>
    </location>
</feature>
<feature type="transmembrane region" description="Helical" evidence="7">
    <location>
        <begin position="337"/>
        <end position="356"/>
    </location>
</feature>
<dbReference type="Proteomes" id="UP000666369">
    <property type="component" value="Unassembled WGS sequence"/>
</dbReference>
<feature type="transmembrane region" description="Helical" evidence="7">
    <location>
        <begin position="85"/>
        <end position="103"/>
    </location>
</feature>
<dbReference type="SUPFAM" id="SSF103473">
    <property type="entry name" value="MFS general substrate transporter"/>
    <property type="match status" value="1"/>
</dbReference>
<keyword evidence="10" id="KW-1185">Reference proteome</keyword>
<comment type="subcellular location">
    <subcellularLocation>
        <location evidence="1">Cell membrane</location>
        <topology evidence="1">Multi-pass membrane protein</topology>
    </subcellularLocation>
</comment>
<proteinExistence type="predicted"/>
<feature type="domain" description="Major facilitator superfamily (MFS) profile" evidence="8">
    <location>
        <begin position="19"/>
        <end position="462"/>
    </location>
</feature>
<evidence type="ECO:0000256" key="4">
    <source>
        <dbReference type="ARBA" id="ARBA00022692"/>
    </source>
</evidence>
<reference evidence="9 10" key="1">
    <citation type="submission" date="2020-01" db="EMBL/GenBank/DDBJ databases">
        <authorList>
            <person name="Lee S.D."/>
        </authorList>
    </citation>
    <scope>NUCLEOTIDE SEQUENCE [LARGE SCALE GENOMIC DNA]</scope>
    <source>
        <strain evidence="9 10">SAP-35</strain>
    </source>
</reference>
<dbReference type="CDD" id="cd17321">
    <property type="entry name" value="MFS_MMR_MDR_like"/>
    <property type="match status" value="1"/>
</dbReference>
<keyword evidence="5 7" id="KW-1133">Transmembrane helix</keyword>
<dbReference type="PANTHER" id="PTHR42718">
    <property type="entry name" value="MAJOR FACILITATOR SUPERFAMILY MULTIDRUG TRANSPORTER MFSC"/>
    <property type="match status" value="1"/>
</dbReference>
<feature type="transmembrane region" description="Helical" evidence="7">
    <location>
        <begin position="273"/>
        <end position="297"/>
    </location>
</feature>
<keyword evidence="6 7" id="KW-0472">Membrane</keyword>
<accession>A0ABX0FMT2</accession>
<dbReference type="Pfam" id="PF07690">
    <property type="entry name" value="MFS_1"/>
    <property type="match status" value="1"/>
</dbReference>
<feature type="transmembrane region" description="Helical" evidence="7">
    <location>
        <begin position="206"/>
        <end position="227"/>
    </location>
</feature>
<dbReference type="InterPro" id="IPR020846">
    <property type="entry name" value="MFS_dom"/>
</dbReference>
<dbReference type="RefSeq" id="WP_166105408.1">
    <property type="nucleotide sequence ID" value="NZ_JAADJT010000007.1"/>
</dbReference>
<feature type="transmembrane region" description="Helical" evidence="7">
    <location>
        <begin position="410"/>
        <end position="426"/>
    </location>
</feature>
<evidence type="ECO:0000256" key="7">
    <source>
        <dbReference type="SAM" id="Phobius"/>
    </source>
</evidence>
<evidence type="ECO:0000256" key="6">
    <source>
        <dbReference type="ARBA" id="ARBA00023136"/>
    </source>
</evidence>
<comment type="caution">
    <text evidence="9">The sequence shown here is derived from an EMBL/GenBank/DDBJ whole genome shotgun (WGS) entry which is preliminary data.</text>
</comment>
<evidence type="ECO:0000313" key="9">
    <source>
        <dbReference type="EMBL" id="NGZ85931.1"/>
    </source>
</evidence>
<feature type="transmembrane region" description="Helical" evidence="7">
    <location>
        <begin position="115"/>
        <end position="135"/>
    </location>
</feature>
<evidence type="ECO:0000313" key="10">
    <source>
        <dbReference type="Proteomes" id="UP000666369"/>
    </source>
</evidence>
<dbReference type="PROSITE" id="PS50850">
    <property type="entry name" value="MFS"/>
    <property type="match status" value="1"/>
</dbReference>
<keyword evidence="2" id="KW-0813">Transport</keyword>
<dbReference type="EMBL" id="JAADJT010000007">
    <property type="protein sequence ID" value="NGZ85931.1"/>
    <property type="molecule type" value="Genomic_DNA"/>
</dbReference>
<keyword evidence="3" id="KW-1003">Cell membrane</keyword>
<protein>
    <submittedName>
        <fullName evidence="9">MFS transporter</fullName>
    </submittedName>
</protein>
<evidence type="ECO:0000259" key="8">
    <source>
        <dbReference type="PROSITE" id="PS50850"/>
    </source>
</evidence>
<organism evidence="9 10">
    <name type="scientific">Duganella aceris</name>
    <dbReference type="NCBI Taxonomy" id="2703883"/>
    <lineage>
        <taxon>Bacteria</taxon>
        <taxon>Pseudomonadati</taxon>
        <taxon>Pseudomonadota</taxon>
        <taxon>Betaproteobacteria</taxon>
        <taxon>Burkholderiales</taxon>
        <taxon>Oxalobacteraceae</taxon>
        <taxon>Telluria group</taxon>
        <taxon>Duganella</taxon>
    </lineage>
</organism>
<feature type="transmembrane region" description="Helical" evidence="7">
    <location>
        <begin position="303"/>
        <end position="325"/>
    </location>
</feature>
<feature type="transmembrane region" description="Helical" evidence="7">
    <location>
        <begin position="53"/>
        <end position="73"/>
    </location>
</feature>
<dbReference type="Gene3D" id="1.20.1720.10">
    <property type="entry name" value="Multidrug resistance protein D"/>
    <property type="match status" value="1"/>
</dbReference>
<dbReference type="InterPro" id="IPR011701">
    <property type="entry name" value="MFS"/>
</dbReference>
<dbReference type="Gene3D" id="1.20.1250.20">
    <property type="entry name" value="MFS general substrate transporter like domains"/>
    <property type="match status" value="1"/>
</dbReference>
<evidence type="ECO:0000256" key="5">
    <source>
        <dbReference type="ARBA" id="ARBA00022989"/>
    </source>
</evidence>
<dbReference type="PANTHER" id="PTHR42718:SF46">
    <property type="entry name" value="BLR6921 PROTEIN"/>
    <property type="match status" value="1"/>
</dbReference>
<feature type="transmembrane region" description="Helical" evidence="7">
    <location>
        <begin position="172"/>
        <end position="194"/>
    </location>
</feature>
<feature type="transmembrane region" description="Helical" evidence="7">
    <location>
        <begin position="362"/>
        <end position="389"/>
    </location>
</feature>
<dbReference type="InterPro" id="IPR036259">
    <property type="entry name" value="MFS_trans_sf"/>
</dbReference>
<sequence length="468" mass="48534">MASLTLGSVASTPGRRALALATVLTAQCMFAMDLLIVVVALPRIQQDLGFNPASLTWVLNAFGLAFGGLLLLGGRLGDMVGQVRAFRVGLAVFVLGSLLGGLAQTPGLLVGARVLQGMGAALAGPSLLALVMVMARDAAEQARGMSLFIAVSSVGASAGLILGGVLTEYLSWRWALLINVPVGVLVLLAIGRLVAETHPKPARLDVVGALTATLGSVALVYGFISAADDGWRAPGTLLSFALVLPMFVVFVRTERRHREPLLDLRLLHDRSRVAGLVVMALIVGMHFSLLFMLVQYLQRVMGYTPLVAGIAYLPLTATVFAISHFVPRLIVRFGARILLAAGSLLVAFSLVGFALLGEHDAYLPAVLVPLLVHAVGIALVFAPGTVAIMDGVPEEHAGAASGLLQMDQQIGGALGIAMITSIYALNADHAHYASGLPAAFIGAAVIALVAALIAARGIVSKRSTCAAD</sequence>
<feature type="transmembrane region" description="Helical" evidence="7">
    <location>
        <begin position="18"/>
        <end position="41"/>
    </location>
</feature>
<feature type="transmembrane region" description="Helical" evidence="7">
    <location>
        <begin position="432"/>
        <end position="454"/>
    </location>
</feature>
<evidence type="ECO:0000256" key="1">
    <source>
        <dbReference type="ARBA" id="ARBA00004651"/>
    </source>
</evidence>
<gene>
    <name evidence="9" type="ORF">GW587_16920</name>
</gene>
<keyword evidence="4 7" id="KW-0812">Transmembrane</keyword>
<feature type="transmembrane region" description="Helical" evidence="7">
    <location>
        <begin position="147"/>
        <end position="166"/>
    </location>
</feature>